<comment type="caution">
    <text evidence="1">The sequence shown here is derived from an EMBL/GenBank/DDBJ whole genome shotgun (WGS) entry which is preliminary data.</text>
</comment>
<proteinExistence type="predicted"/>
<protein>
    <submittedName>
        <fullName evidence="1">Uncharacterized protein</fullName>
    </submittedName>
</protein>
<evidence type="ECO:0000313" key="1">
    <source>
        <dbReference type="EMBL" id="TWU71872.1"/>
    </source>
</evidence>
<gene>
    <name evidence="1" type="ORF">ED733_003758</name>
</gene>
<reference evidence="2" key="1">
    <citation type="submission" date="2018-12" db="EMBL/GenBank/DDBJ databases">
        <title>The complete genome of Metarhizium rileyi, a key fungal pathogen of Lepidoptera.</title>
        <authorList>
            <person name="Binneck E."/>
            <person name="Lastra C.C.L."/>
            <person name="Sosa-Gomez D.R."/>
        </authorList>
    </citation>
    <scope>NUCLEOTIDE SEQUENCE [LARGE SCALE GENOMIC DNA]</scope>
    <source>
        <strain evidence="2">Cep018-CH2</strain>
    </source>
</reference>
<organism evidence="1 2">
    <name type="scientific">Metarhizium rileyi (strain RCEF 4871)</name>
    <name type="common">Nomuraea rileyi</name>
    <dbReference type="NCBI Taxonomy" id="1649241"/>
    <lineage>
        <taxon>Eukaryota</taxon>
        <taxon>Fungi</taxon>
        <taxon>Dikarya</taxon>
        <taxon>Ascomycota</taxon>
        <taxon>Pezizomycotina</taxon>
        <taxon>Sordariomycetes</taxon>
        <taxon>Hypocreomycetidae</taxon>
        <taxon>Hypocreales</taxon>
        <taxon>Clavicipitaceae</taxon>
        <taxon>Metarhizium</taxon>
    </lineage>
</organism>
<evidence type="ECO:0000313" key="2">
    <source>
        <dbReference type="Proteomes" id="UP000317257"/>
    </source>
</evidence>
<dbReference type="Proteomes" id="UP000317257">
    <property type="component" value="Unassembled WGS sequence"/>
</dbReference>
<name>A0A5C6G253_METRR</name>
<dbReference type="AlphaFoldDB" id="A0A5C6G253"/>
<accession>A0A5C6G253</accession>
<sequence length="74" mass="8536">MSPNFNIIVAWEGGDITSIDKGLEKLVTENNYVGERVDEGRDWVNWSFEGTLANDDLFHPEYMEVYYYLLGEGL</sequence>
<dbReference type="EMBL" id="SBHS01000036">
    <property type="protein sequence ID" value="TWU71872.1"/>
    <property type="molecule type" value="Genomic_DNA"/>
</dbReference>